<dbReference type="PROSITE" id="PS51257">
    <property type="entry name" value="PROKAR_LIPOPROTEIN"/>
    <property type="match status" value="1"/>
</dbReference>
<dbReference type="InterPro" id="IPR039424">
    <property type="entry name" value="SBP_5"/>
</dbReference>
<protein>
    <submittedName>
        <fullName evidence="3">Nickel transport system substrate-binding protein</fullName>
    </submittedName>
</protein>
<dbReference type="Proteomes" id="UP000570361">
    <property type="component" value="Unassembled WGS sequence"/>
</dbReference>
<dbReference type="GO" id="GO:0015675">
    <property type="term" value="P:nickel cation transport"/>
    <property type="evidence" value="ECO:0007669"/>
    <property type="project" value="InterPro"/>
</dbReference>
<evidence type="ECO:0000256" key="1">
    <source>
        <dbReference type="SAM" id="SignalP"/>
    </source>
</evidence>
<feature type="domain" description="Solute-binding protein family 5" evidence="2">
    <location>
        <begin position="86"/>
        <end position="460"/>
    </location>
</feature>
<dbReference type="NCBIfam" id="TIGR02294">
    <property type="entry name" value="nickel_nikA"/>
    <property type="match status" value="1"/>
</dbReference>
<evidence type="ECO:0000313" key="3">
    <source>
        <dbReference type="EMBL" id="MBB3111444.1"/>
    </source>
</evidence>
<dbReference type="GO" id="GO:0043190">
    <property type="term" value="C:ATP-binding cassette (ABC) transporter complex"/>
    <property type="evidence" value="ECO:0007669"/>
    <property type="project" value="InterPro"/>
</dbReference>
<dbReference type="PANTHER" id="PTHR30290">
    <property type="entry name" value="PERIPLASMIC BINDING COMPONENT OF ABC TRANSPORTER"/>
    <property type="match status" value="1"/>
</dbReference>
<dbReference type="Gene3D" id="3.40.190.10">
    <property type="entry name" value="Periplasmic binding protein-like II"/>
    <property type="match status" value="1"/>
</dbReference>
<dbReference type="Gene3D" id="3.10.105.10">
    <property type="entry name" value="Dipeptide-binding Protein, Domain 3"/>
    <property type="match status" value="1"/>
</dbReference>
<dbReference type="GO" id="GO:0016151">
    <property type="term" value="F:nickel cation binding"/>
    <property type="evidence" value="ECO:0007669"/>
    <property type="project" value="InterPro"/>
</dbReference>
<evidence type="ECO:0000259" key="2">
    <source>
        <dbReference type="Pfam" id="PF00496"/>
    </source>
</evidence>
<evidence type="ECO:0000313" key="4">
    <source>
        <dbReference type="Proteomes" id="UP000570361"/>
    </source>
</evidence>
<dbReference type="GO" id="GO:1904680">
    <property type="term" value="F:peptide transmembrane transporter activity"/>
    <property type="evidence" value="ECO:0007669"/>
    <property type="project" value="TreeGrafter"/>
</dbReference>
<dbReference type="SUPFAM" id="SSF53850">
    <property type="entry name" value="Periplasmic binding protein-like II"/>
    <property type="match status" value="1"/>
</dbReference>
<dbReference type="PANTHER" id="PTHR30290:SF37">
    <property type="entry name" value="NICKEL-BINDING PERIPLASMIC PROTEIN"/>
    <property type="match status" value="1"/>
</dbReference>
<accession>A0A7W5AZR6</accession>
<dbReference type="EMBL" id="JACHXK010000007">
    <property type="protein sequence ID" value="MBB3111444.1"/>
    <property type="molecule type" value="Genomic_DNA"/>
</dbReference>
<dbReference type="InterPro" id="IPR030678">
    <property type="entry name" value="Peptide/Ni-bd"/>
</dbReference>
<gene>
    <name evidence="3" type="ORF">FHS18_003512</name>
</gene>
<keyword evidence="1" id="KW-0732">Signal</keyword>
<reference evidence="3 4" key="1">
    <citation type="submission" date="2020-08" db="EMBL/GenBank/DDBJ databases">
        <title>Genomic Encyclopedia of Type Strains, Phase III (KMG-III): the genomes of soil and plant-associated and newly described type strains.</title>
        <authorList>
            <person name="Whitman W."/>
        </authorList>
    </citation>
    <scope>NUCLEOTIDE SEQUENCE [LARGE SCALE GENOMIC DNA]</scope>
    <source>
        <strain evidence="3 4">CECT 5862</strain>
    </source>
</reference>
<feature type="chain" id="PRO_5038548160" evidence="1">
    <location>
        <begin position="24"/>
        <end position="547"/>
    </location>
</feature>
<dbReference type="GO" id="GO:0020037">
    <property type="term" value="F:heme binding"/>
    <property type="evidence" value="ECO:0007669"/>
    <property type="project" value="InterPro"/>
</dbReference>
<dbReference type="AlphaFoldDB" id="A0A7W5AZR6"/>
<dbReference type="Pfam" id="PF00496">
    <property type="entry name" value="SBP_bac_5"/>
    <property type="match status" value="1"/>
</dbReference>
<proteinExistence type="predicted"/>
<comment type="caution">
    <text evidence="3">The sequence shown here is derived from an EMBL/GenBank/DDBJ whole genome shotgun (WGS) entry which is preliminary data.</text>
</comment>
<dbReference type="InterPro" id="IPR000914">
    <property type="entry name" value="SBP_5_dom"/>
</dbReference>
<feature type="signal peptide" evidence="1">
    <location>
        <begin position="1"/>
        <end position="23"/>
    </location>
</feature>
<dbReference type="GO" id="GO:0015833">
    <property type="term" value="P:peptide transport"/>
    <property type="evidence" value="ECO:0007669"/>
    <property type="project" value="TreeGrafter"/>
</dbReference>
<organism evidence="3 4">
    <name type="scientific">Paenibacillus phyllosphaerae</name>
    <dbReference type="NCBI Taxonomy" id="274593"/>
    <lineage>
        <taxon>Bacteria</taxon>
        <taxon>Bacillati</taxon>
        <taxon>Bacillota</taxon>
        <taxon>Bacilli</taxon>
        <taxon>Bacillales</taxon>
        <taxon>Paenibacillaceae</taxon>
        <taxon>Paenibacillus</taxon>
    </lineage>
</organism>
<name>A0A7W5AZR6_9BACL</name>
<dbReference type="NCBIfam" id="NF047575">
    <property type="entry name" value="opine_bind_CntA"/>
    <property type="match status" value="1"/>
</dbReference>
<sequence length="547" mass="60534">MKRMRFKFSLAIMLGLTLLLAGCGDGNGAENGAENGTESSRAEASEELVYASTKDILDMNPHLYAGSMPAQGMVYESLVENTKDGIKPLLAESWEISEDGKVYTFHLRQDVKFHDGEPFNAEAVKQNIEAVQHNAAKHSWIKLSTKIVSSNVIDEYTVQFVLSEAYYPALTELSMTRPYVFISPNDLINGDSKDGVSGYNGTGPYKLKEHKVEQYAVFEANEQYWGGAPKVKRITAKVLPEGETTFLALQKGEVNFVFTDDRGTDSLDVEAMNQLVDSGDYQLVRSEPMNTKMIVANSSKQGSPAQDTKVREAIWHAIDRETISKQIFAGTEAPANTLFSSNVNYANVPMKERAYDPEAAKRLLDEAGWILAEGEAVRAKDGQKLAMKLYYDVNSGSQKTEAEFIQHAVGQIGMQLEVIGEESTSIANRRSTGDYDLLMNQTWGLAYDPQSTIAAFTSETSYRHTTSGIARAEELYGKIDEVMVASDETQRAALYKDILTIVHDEAVFIPLTNGSVTVIAPANLQDVSFKQTQFELPFEQMHFDASE</sequence>
<dbReference type="CDD" id="cd08489">
    <property type="entry name" value="PBP2_NikA"/>
    <property type="match status" value="1"/>
</dbReference>
<dbReference type="GO" id="GO:0030288">
    <property type="term" value="C:outer membrane-bounded periplasmic space"/>
    <property type="evidence" value="ECO:0007669"/>
    <property type="project" value="TreeGrafter"/>
</dbReference>
<keyword evidence="4" id="KW-1185">Reference proteome</keyword>
<dbReference type="PIRSF" id="PIRSF002741">
    <property type="entry name" value="MppA"/>
    <property type="match status" value="1"/>
</dbReference>
<dbReference type="InterPro" id="IPR011980">
    <property type="entry name" value="CntA-like"/>
</dbReference>